<comment type="similarity">
    <text evidence="2">Belongs to the bacterial ribosomal protein bL35 family.</text>
</comment>
<dbReference type="STRING" id="35525.A0A165AB27"/>
<evidence type="ECO:0000256" key="1">
    <source>
        <dbReference type="ARBA" id="ARBA00004173"/>
    </source>
</evidence>
<evidence type="ECO:0000256" key="8">
    <source>
        <dbReference type="ARBA" id="ARBA00035418"/>
    </source>
</evidence>
<dbReference type="GO" id="GO:1990904">
    <property type="term" value="C:ribonucleoprotein complex"/>
    <property type="evidence" value="ECO:0007669"/>
    <property type="project" value="UniProtKB-KW"/>
</dbReference>
<dbReference type="GO" id="GO:0005739">
    <property type="term" value="C:mitochondrion"/>
    <property type="evidence" value="ECO:0007669"/>
    <property type="project" value="UniProtKB-SubCell"/>
</dbReference>
<proteinExistence type="inferred from homology"/>
<dbReference type="GO" id="GO:0005840">
    <property type="term" value="C:ribosome"/>
    <property type="evidence" value="ECO:0007669"/>
    <property type="project" value="UniProtKB-KW"/>
</dbReference>
<evidence type="ECO:0000256" key="5">
    <source>
        <dbReference type="ARBA" id="ARBA00023128"/>
    </source>
</evidence>
<dbReference type="EMBL" id="LRGB01000642">
    <property type="protein sequence ID" value="KZS17396.1"/>
    <property type="molecule type" value="Genomic_DNA"/>
</dbReference>
<evidence type="ECO:0000256" key="4">
    <source>
        <dbReference type="ARBA" id="ARBA00022980"/>
    </source>
</evidence>
<dbReference type="Proteomes" id="UP000076858">
    <property type="component" value="Unassembled WGS sequence"/>
</dbReference>
<accession>A0A165AB27</accession>
<dbReference type="InterPro" id="IPR021137">
    <property type="entry name" value="Ribosomal_bL35-like"/>
</dbReference>
<reference evidence="9 10" key="1">
    <citation type="submission" date="2016-03" db="EMBL/GenBank/DDBJ databases">
        <title>EvidentialGene: Evidence-directed Construction of Genes on Genomes.</title>
        <authorList>
            <person name="Gilbert D.G."/>
            <person name="Choi J.-H."/>
            <person name="Mockaitis K."/>
            <person name="Colbourne J."/>
            <person name="Pfrender M."/>
        </authorList>
    </citation>
    <scope>NUCLEOTIDE SEQUENCE [LARGE SCALE GENOMIC DNA]</scope>
    <source>
        <strain evidence="9 10">Xinb3</strain>
        <tissue evidence="9">Complete organism</tissue>
    </source>
</reference>
<dbReference type="OrthoDB" id="5847109at2759"/>
<dbReference type="Pfam" id="PF01632">
    <property type="entry name" value="Ribosomal_L35p"/>
    <property type="match status" value="1"/>
</dbReference>
<dbReference type="SUPFAM" id="SSF143034">
    <property type="entry name" value="L35p-like"/>
    <property type="match status" value="1"/>
</dbReference>
<dbReference type="GO" id="GO:0003735">
    <property type="term" value="F:structural constituent of ribosome"/>
    <property type="evidence" value="ECO:0007669"/>
    <property type="project" value="InterPro"/>
</dbReference>
<evidence type="ECO:0000256" key="7">
    <source>
        <dbReference type="ARBA" id="ARBA00035273"/>
    </source>
</evidence>
<organism evidence="9 10">
    <name type="scientific">Daphnia magna</name>
    <dbReference type="NCBI Taxonomy" id="35525"/>
    <lineage>
        <taxon>Eukaryota</taxon>
        <taxon>Metazoa</taxon>
        <taxon>Ecdysozoa</taxon>
        <taxon>Arthropoda</taxon>
        <taxon>Crustacea</taxon>
        <taxon>Branchiopoda</taxon>
        <taxon>Diplostraca</taxon>
        <taxon>Cladocera</taxon>
        <taxon>Anomopoda</taxon>
        <taxon>Daphniidae</taxon>
        <taxon>Daphnia</taxon>
    </lineage>
</organism>
<keyword evidence="4 9" id="KW-0689">Ribosomal protein</keyword>
<evidence type="ECO:0000313" key="9">
    <source>
        <dbReference type="EMBL" id="KZS17396.1"/>
    </source>
</evidence>
<name>A0A165AB27_9CRUS</name>
<comment type="subcellular location">
    <subcellularLocation>
        <location evidence="1">Mitochondrion</location>
    </subcellularLocation>
</comment>
<keyword evidence="6" id="KW-0687">Ribonucleoprotein</keyword>
<protein>
    <recommendedName>
        <fullName evidence="7">Large ribosomal subunit protein bL35m</fullName>
    </recommendedName>
    <alternativeName>
        <fullName evidence="8">39S ribosomal protein L35, mitochondrial</fullName>
    </alternativeName>
</protein>
<gene>
    <name evidence="9" type="ORF">APZ42_017026</name>
</gene>
<evidence type="ECO:0000256" key="2">
    <source>
        <dbReference type="ARBA" id="ARBA00006598"/>
    </source>
</evidence>
<dbReference type="GO" id="GO:0006412">
    <property type="term" value="P:translation"/>
    <property type="evidence" value="ECO:0007669"/>
    <property type="project" value="InterPro"/>
</dbReference>
<keyword evidence="3" id="KW-0809">Transit peptide</keyword>
<keyword evidence="5" id="KW-0496">Mitochondrion</keyword>
<evidence type="ECO:0000256" key="6">
    <source>
        <dbReference type="ARBA" id="ARBA00023274"/>
    </source>
</evidence>
<evidence type="ECO:0000313" key="10">
    <source>
        <dbReference type="Proteomes" id="UP000076858"/>
    </source>
</evidence>
<dbReference type="PANTHER" id="PTHR15909">
    <property type="entry name" value="39S RIBOSOMAL PROTEIN L35, MITOCHONDRIAL"/>
    <property type="match status" value="1"/>
</dbReference>
<comment type="caution">
    <text evidence="9">The sequence shown here is derived from an EMBL/GenBank/DDBJ whole genome shotgun (WGS) entry which is preliminary data.</text>
</comment>
<dbReference type="InterPro" id="IPR037229">
    <property type="entry name" value="Ribosomal_bL35_sf"/>
</dbReference>
<sequence>MFAIKNVILTSLRLSSCPKSTKNLAGFFSNKFVSSIVPNFFSTSVPHSLLRQLPSISTNTSILSSVSSLVPSLFMKKSFPCLEQTRSVTKWSLNKGKRKTVKAVVARFYRLSWGAWIRPMVGRNKRHWSKTAKRKIRSEKHVFCNSTQSTLLDKMVTKYWRKRRFYVDDVYEPYHQREEYSSSAVKPH</sequence>
<dbReference type="AlphaFoldDB" id="A0A165AB27"/>
<evidence type="ECO:0000256" key="3">
    <source>
        <dbReference type="ARBA" id="ARBA00022946"/>
    </source>
</evidence>
<keyword evidence="10" id="KW-1185">Reference proteome</keyword>
<dbReference type="PANTHER" id="PTHR15909:SF0">
    <property type="entry name" value="LARGE RIBOSOMAL SUBUNIT PROTEIN BL35M"/>
    <property type="match status" value="1"/>
</dbReference>
<dbReference type="InterPro" id="IPR019338">
    <property type="entry name" value="Ribosomal_bL35m"/>
</dbReference>